<dbReference type="PANTHER" id="PTHR11908:SF157">
    <property type="entry name" value="XANTHINE DEHYDROGENASE SUBUNIT D-RELATED"/>
    <property type="match status" value="1"/>
</dbReference>
<dbReference type="Gene3D" id="3.30.365.10">
    <property type="entry name" value="Aldehyde oxidase/xanthine dehydrogenase, molybdopterin binding domain"/>
    <property type="match status" value="2"/>
</dbReference>
<accession>A0ABQ5N126</accession>
<dbReference type="EMBL" id="BRXR01000001">
    <property type="protein sequence ID" value="GLC28780.1"/>
    <property type="molecule type" value="Genomic_DNA"/>
</dbReference>
<dbReference type="InterPro" id="IPR046867">
    <property type="entry name" value="AldOxase/xan_DH_MoCoBD2"/>
</dbReference>
<gene>
    <name evidence="2" type="ORF">bsdE14_01900</name>
</gene>
<evidence type="ECO:0000313" key="3">
    <source>
        <dbReference type="Proteomes" id="UP001208567"/>
    </source>
</evidence>
<evidence type="ECO:0000259" key="1">
    <source>
        <dbReference type="Pfam" id="PF20256"/>
    </source>
</evidence>
<keyword evidence="3" id="KW-1185">Reference proteome</keyword>
<proteinExistence type="predicted"/>
<organism evidence="2 3">
    <name type="scientific">Clostridium omnivorum</name>
    <dbReference type="NCBI Taxonomy" id="1604902"/>
    <lineage>
        <taxon>Bacteria</taxon>
        <taxon>Bacillati</taxon>
        <taxon>Bacillota</taxon>
        <taxon>Clostridia</taxon>
        <taxon>Eubacteriales</taxon>
        <taxon>Clostridiaceae</taxon>
        <taxon>Clostridium</taxon>
    </lineage>
</organism>
<sequence length="318" mass="34712">MKKKGIGYACMIYGTGYGNGFPDESRATIELLEDGLIMVSVEATDVGQGAKNVMKQIAAETLEIPIDLIAVQNSDSTKMEDSGTAAASRQTYNTGNAVMDGCKNFKRQFIDPYIKEDKIKKEKNYSTILRWLYKRLNEVGMEVKTAGYFKAKTSSVNLETGQGNPYWPYTFSVNRAVVEVDDETGKVDALEITACHDSGKIINPIMAQGQIEGGCAMGLGYALMEKVEFKEGCIKNPNFADYIIPTSIDVPKIKTYFIEEDEVTGPYGAKGLGEPSMISTAPAILNAIYDAVGVRILDLPATCDKVLLAIKNKEKNNG</sequence>
<dbReference type="RefSeq" id="WP_309298104.1">
    <property type="nucleotide sequence ID" value="NZ_BRXR01000001.1"/>
</dbReference>
<dbReference type="InterPro" id="IPR016208">
    <property type="entry name" value="Ald_Oxase/xanthine_DH-like"/>
</dbReference>
<dbReference type="SUPFAM" id="SSF56003">
    <property type="entry name" value="Molybdenum cofactor-binding domain"/>
    <property type="match status" value="1"/>
</dbReference>
<dbReference type="Pfam" id="PF20256">
    <property type="entry name" value="MoCoBD_2"/>
    <property type="match status" value="1"/>
</dbReference>
<evidence type="ECO:0000313" key="2">
    <source>
        <dbReference type="EMBL" id="GLC28780.1"/>
    </source>
</evidence>
<dbReference type="Proteomes" id="UP001208567">
    <property type="component" value="Unassembled WGS sequence"/>
</dbReference>
<dbReference type="InterPro" id="IPR037165">
    <property type="entry name" value="AldOxase/xan_DH_Mopterin-bd_sf"/>
</dbReference>
<comment type="caution">
    <text evidence="2">The sequence shown here is derived from an EMBL/GenBank/DDBJ whole genome shotgun (WGS) entry which is preliminary data.</text>
</comment>
<name>A0ABQ5N126_9CLOT</name>
<reference evidence="2 3" key="1">
    <citation type="journal article" date="2024" name="Int. J. Syst. Evol. Microbiol.">
        <title>Clostridium omnivorum sp. nov., isolated from anoxic soil under the treatment of reductive soil disinfestation.</title>
        <authorList>
            <person name="Ueki A."/>
            <person name="Tonouchi A."/>
            <person name="Kaku N."/>
            <person name="Honma S."/>
            <person name="Ueki K."/>
        </authorList>
    </citation>
    <scope>NUCLEOTIDE SEQUENCE [LARGE SCALE GENOMIC DNA]</scope>
    <source>
        <strain evidence="2 3">E14</strain>
    </source>
</reference>
<dbReference type="PANTHER" id="PTHR11908">
    <property type="entry name" value="XANTHINE DEHYDROGENASE"/>
    <property type="match status" value="1"/>
</dbReference>
<protein>
    <submittedName>
        <fullName evidence="2">Nicotinate dehydrogenase medium molybdopterin subunit</fullName>
    </submittedName>
</protein>
<feature type="domain" description="Aldehyde oxidase/xanthine dehydrogenase second molybdopterin binding" evidence="1">
    <location>
        <begin position="2"/>
        <end position="251"/>
    </location>
</feature>